<accession>A0A8J3ALL9</accession>
<dbReference type="RefSeq" id="WP_235821516.1">
    <property type="nucleotide sequence ID" value="NZ_BMHB01000002.1"/>
</dbReference>
<feature type="transmembrane region" description="Helical" evidence="2">
    <location>
        <begin position="377"/>
        <end position="395"/>
    </location>
</feature>
<protein>
    <recommendedName>
        <fullName evidence="5">Hydrogenase/urease accessory protein HupE</fullName>
    </recommendedName>
</protein>
<feature type="region of interest" description="Disordered" evidence="1">
    <location>
        <begin position="197"/>
        <end position="217"/>
    </location>
</feature>
<feature type="transmembrane region" description="Helical" evidence="2">
    <location>
        <begin position="260"/>
        <end position="279"/>
    </location>
</feature>
<keyword evidence="2" id="KW-0812">Transmembrane</keyword>
<sequence length="398" mass="44924">MLYFFGNLKKVILRKKSNNLILRLIPIALLLFIALPPNASAHNYSASFTNIKFEKEQTEMTFTIDSISLIELIDGIDPNNNFKLEKSELKKEEHHLEEIVSEKLSLDKNNEEQTPTVEKMKKIKKEDVEYIEFTVLFPAFAPGDTISLNDGFYTGDSGTTNYVNLLTATYGSETSQAALQGTSRTWTILLTEAQQDQQSTDGQAQDTKQVTDSKSDEDTSSWLSFFKLGMLHILTGYDHLLFLFALLLSRQSLKQFIGTITAFTIAHSITLTLAVFGIVDLPSKFVESVIALSICYVAIENIFKEKINYRWAITFIFGLIHGMGFASILKEMELPKSNLAVALLNFNLGIEFIQLCIALLIVPILLKLQALTKYQKYVKIGSVFIFILGLIWLVQRLM</sequence>
<keyword evidence="4" id="KW-1185">Reference proteome</keyword>
<organism evidence="3 4">
    <name type="scientific">Gottfriedia solisilvae</name>
    <dbReference type="NCBI Taxonomy" id="1516104"/>
    <lineage>
        <taxon>Bacteria</taxon>
        <taxon>Bacillati</taxon>
        <taxon>Bacillota</taxon>
        <taxon>Bacilli</taxon>
        <taxon>Bacillales</taxon>
        <taxon>Bacillaceae</taxon>
        <taxon>Gottfriedia</taxon>
    </lineage>
</organism>
<dbReference type="Proteomes" id="UP000626244">
    <property type="component" value="Unassembled WGS sequence"/>
</dbReference>
<evidence type="ECO:0008006" key="5">
    <source>
        <dbReference type="Google" id="ProtNLM"/>
    </source>
</evidence>
<dbReference type="InterPro" id="IPR032809">
    <property type="entry name" value="Put_HupE_UreJ"/>
</dbReference>
<gene>
    <name evidence="3" type="ORF">GCM10007380_34310</name>
</gene>
<evidence type="ECO:0000256" key="1">
    <source>
        <dbReference type="SAM" id="MobiDB-lite"/>
    </source>
</evidence>
<keyword evidence="2" id="KW-1133">Transmembrane helix</keyword>
<evidence type="ECO:0000313" key="3">
    <source>
        <dbReference type="EMBL" id="GGI16708.1"/>
    </source>
</evidence>
<evidence type="ECO:0000256" key="2">
    <source>
        <dbReference type="SAM" id="Phobius"/>
    </source>
</evidence>
<feature type="compositionally biased region" description="Low complexity" evidence="1">
    <location>
        <begin position="197"/>
        <end position="207"/>
    </location>
</feature>
<proteinExistence type="predicted"/>
<dbReference type="AlphaFoldDB" id="A0A8J3ALL9"/>
<reference evidence="4" key="1">
    <citation type="journal article" date="2019" name="Int. J. Syst. Evol. Microbiol.">
        <title>The Global Catalogue of Microorganisms (GCM) 10K type strain sequencing project: providing services to taxonomists for standard genome sequencing and annotation.</title>
        <authorList>
            <consortium name="The Broad Institute Genomics Platform"/>
            <consortium name="The Broad Institute Genome Sequencing Center for Infectious Disease"/>
            <person name="Wu L."/>
            <person name="Ma J."/>
        </authorList>
    </citation>
    <scope>NUCLEOTIDE SEQUENCE [LARGE SCALE GENOMIC DNA]</scope>
    <source>
        <strain evidence="4">CGMCC 1.14993</strain>
    </source>
</reference>
<feature type="transmembrane region" description="Helical" evidence="2">
    <location>
        <begin position="341"/>
        <end position="365"/>
    </location>
</feature>
<evidence type="ECO:0000313" key="4">
    <source>
        <dbReference type="Proteomes" id="UP000626244"/>
    </source>
</evidence>
<name>A0A8J3ALL9_9BACI</name>
<comment type="caution">
    <text evidence="3">The sequence shown here is derived from an EMBL/GenBank/DDBJ whole genome shotgun (WGS) entry which is preliminary data.</text>
</comment>
<keyword evidence="2" id="KW-0472">Membrane</keyword>
<feature type="transmembrane region" description="Helical" evidence="2">
    <location>
        <begin position="222"/>
        <end position="248"/>
    </location>
</feature>
<dbReference type="EMBL" id="BMHB01000002">
    <property type="protein sequence ID" value="GGI16708.1"/>
    <property type="molecule type" value="Genomic_DNA"/>
</dbReference>
<dbReference type="Pfam" id="PF13795">
    <property type="entry name" value="HupE_UreJ_2"/>
    <property type="match status" value="1"/>
</dbReference>
<feature type="transmembrane region" description="Helical" evidence="2">
    <location>
        <begin position="310"/>
        <end position="329"/>
    </location>
</feature>